<dbReference type="Gene3D" id="2.130.10.10">
    <property type="entry name" value="YVTN repeat-like/Quinoprotein amine dehydrogenase"/>
    <property type="match status" value="1"/>
</dbReference>
<dbReference type="Proteomes" id="UP001190700">
    <property type="component" value="Unassembled WGS sequence"/>
</dbReference>
<name>A0AAE0FLT2_9CHLO</name>
<evidence type="ECO:0000313" key="1">
    <source>
        <dbReference type="EMBL" id="KAK3262104.1"/>
    </source>
</evidence>
<dbReference type="InterPro" id="IPR015943">
    <property type="entry name" value="WD40/YVTN_repeat-like_dom_sf"/>
</dbReference>
<proteinExistence type="predicted"/>
<keyword evidence="2" id="KW-1185">Reference proteome</keyword>
<dbReference type="AlphaFoldDB" id="A0AAE0FLT2"/>
<protein>
    <submittedName>
        <fullName evidence="1">Uncharacterized protein</fullName>
    </submittedName>
</protein>
<comment type="caution">
    <text evidence="1">The sequence shown here is derived from an EMBL/GenBank/DDBJ whole genome shotgun (WGS) entry which is preliminary data.</text>
</comment>
<sequence>MISGSLPVLRVTRVQNQFHTIAVDRCSLSRNQIVLYAGCIDGRIRVYALNLGTPTSLEDQDLLSEESSLHTKGGAAIKALCVRAAVGGQVEIVAADTLGQLTIFNRQQIVWRGSSLGAVTTLTAYEDATGCVSYVSGDVTGTIMSFSQWDRLPEWRAGRRLRLEAWEGRGQLRLVDNVMDVPQCPAVVQLGEGVRAVASALFPDGAGSAQALLAVCSDRKCLLLYSADQLVQAVPLPATCTCLCIGCFTHSAQSRGLLQVALGGVDGHIYVVTPTLAAEASEVVGVLGTSSQCITQITACPSVGKLDAVVCAGHFSGVRMFRGNEMVAHGDAPDWVHCLVYYEYSAKQVDTGCDTSTAEGILLAGTSQNRVIMYDIGIF</sequence>
<organism evidence="1 2">
    <name type="scientific">Cymbomonas tetramitiformis</name>
    <dbReference type="NCBI Taxonomy" id="36881"/>
    <lineage>
        <taxon>Eukaryota</taxon>
        <taxon>Viridiplantae</taxon>
        <taxon>Chlorophyta</taxon>
        <taxon>Pyramimonadophyceae</taxon>
        <taxon>Pyramimonadales</taxon>
        <taxon>Pyramimonadaceae</taxon>
        <taxon>Cymbomonas</taxon>
    </lineage>
</organism>
<gene>
    <name evidence="1" type="ORF">CYMTET_29023</name>
</gene>
<dbReference type="EMBL" id="LGRX02016455">
    <property type="protein sequence ID" value="KAK3262104.1"/>
    <property type="molecule type" value="Genomic_DNA"/>
</dbReference>
<reference evidence="1 2" key="1">
    <citation type="journal article" date="2015" name="Genome Biol. Evol.">
        <title>Comparative Genomics of a Bacterivorous Green Alga Reveals Evolutionary Causalities and Consequences of Phago-Mixotrophic Mode of Nutrition.</title>
        <authorList>
            <person name="Burns J.A."/>
            <person name="Paasch A."/>
            <person name="Narechania A."/>
            <person name="Kim E."/>
        </authorList>
    </citation>
    <scope>NUCLEOTIDE SEQUENCE [LARGE SCALE GENOMIC DNA]</scope>
    <source>
        <strain evidence="1 2">PLY_AMNH</strain>
    </source>
</reference>
<accession>A0AAE0FLT2</accession>
<dbReference type="InterPro" id="IPR036322">
    <property type="entry name" value="WD40_repeat_dom_sf"/>
</dbReference>
<evidence type="ECO:0000313" key="2">
    <source>
        <dbReference type="Proteomes" id="UP001190700"/>
    </source>
</evidence>
<dbReference type="SUPFAM" id="SSF50978">
    <property type="entry name" value="WD40 repeat-like"/>
    <property type="match status" value="1"/>
</dbReference>